<dbReference type="GO" id="GO:0005789">
    <property type="term" value="C:endoplasmic reticulum membrane"/>
    <property type="evidence" value="ECO:0007669"/>
    <property type="project" value="InterPro"/>
</dbReference>
<evidence type="ECO:0000313" key="7">
    <source>
        <dbReference type="EMBL" id="CAD8123330.1"/>
    </source>
</evidence>
<evidence type="ECO:0000256" key="1">
    <source>
        <dbReference type="ARBA" id="ARBA00004211"/>
    </source>
</evidence>
<keyword evidence="2 5" id="KW-0812">Transmembrane</keyword>
<accession>A0A8S1R964</accession>
<dbReference type="Proteomes" id="UP000692954">
    <property type="component" value="Unassembled WGS sequence"/>
</dbReference>
<dbReference type="GO" id="GO:0090158">
    <property type="term" value="P:endoplasmic reticulum membrane organization"/>
    <property type="evidence" value="ECO:0007669"/>
    <property type="project" value="TreeGrafter"/>
</dbReference>
<dbReference type="GO" id="GO:0061817">
    <property type="term" value="P:endoplasmic reticulum-plasma membrane tethering"/>
    <property type="evidence" value="ECO:0007669"/>
    <property type="project" value="TreeGrafter"/>
</dbReference>
<dbReference type="PROSITE" id="PS50202">
    <property type="entry name" value="MSP"/>
    <property type="match status" value="1"/>
</dbReference>
<comment type="caution">
    <text evidence="7">The sequence shown here is derived from an EMBL/GenBank/DDBJ whole genome shotgun (WGS) entry which is preliminary data.</text>
</comment>
<dbReference type="Pfam" id="PF00635">
    <property type="entry name" value="Motile_Sperm"/>
    <property type="match status" value="1"/>
</dbReference>
<reference evidence="7" key="1">
    <citation type="submission" date="2021-01" db="EMBL/GenBank/DDBJ databases">
        <authorList>
            <consortium name="Genoscope - CEA"/>
            <person name="William W."/>
        </authorList>
    </citation>
    <scope>NUCLEOTIDE SEQUENCE</scope>
</reference>
<evidence type="ECO:0000256" key="3">
    <source>
        <dbReference type="ARBA" id="ARBA00022989"/>
    </source>
</evidence>
<feature type="transmembrane region" description="Helical" evidence="5">
    <location>
        <begin position="186"/>
        <end position="207"/>
    </location>
</feature>
<dbReference type="InterPro" id="IPR016763">
    <property type="entry name" value="VAP"/>
</dbReference>
<dbReference type="PANTHER" id="PTHR10809">
    <property type="entry name" value="VESICLE-ASSOCIATED MEMBRANE PROTEIN-ASSOCIATED PROTEIN"/>
    <property type="match status" value="1"/>
</dbReference>
<keyword evidence="4 5" id="KW-0472">Membrane</keyword>
<dbReference type="OrthoDB" id="264603at2759"/>
<dbReference type="GO" id="GO:0005886">
    <property type="term" value="C:plasma membrane"/>
    <property type="evidence" value="ECO:0007669"/>
    <property type="project" value="TreeGrafter"/>
</dbReference>
<feature type="domain" description="MSP" evidence="6">
    <location>
        <begin position="4"/>
        <end position="145"/>
    </location>
</feature>
<proteinExistence type="predicted"/>
<dbReference type="EMBL" id="CAJJDN010000144">
    <property type="protein sequence ID" value="CAD8123330.1"/>
    <property type="molecule type" value="Genomic_DNA"/>
</dbReference>
<comment type="subcellular location">
    <subcellularLocation>
        <location evidence="1">Membrane</location>
        <topology evidence="1">Single-pass type IV membrane protein</topology>
    </subcellularLocation>
</comment>
<sequence length="208" mass="23838">MEQLLFIQPERMLKFEYENNQYIARIVLQNVSAIFVAFKVRLSNQNDYSVKPTIGVLRAGNSVTLQLTTENAICINADRVQILAGPISNNEDVIQFFKKQQRLNQKILKCSIDEVPSLQSTVYKSTISPQEINDFKTTTIKTEYVKPLKKQQLLPKDILTLEEQIKKISEDLKVIKEKQNDGKITVGIKPFLLSILISMIVGVYITYR</sequence>
<evidence type="ECO:0000256" key="2">
    <source>
        <dbReference type="ARBA" id="ARBA00022692"/>
    </source>
</evidence>
<protein>
    <recommendedName>
        <fullName evidence="6">MSP domain-containing protein</fullName>
    </recommendedName>
</protein>
<keyword evidence="3 5" id="KW-1133">Transmembrane helix</keyword>
<gene>
    <name evidence="7" type="ORF">PSON_ATCC_30995.1.T1440040</name>
</gene>
<organism evidence="7 8">
    <name type="scientific">Paramecium sonneborni</name>
    <dbReference type="NCBI Taxonomy" id="65129"/>
    <lineage>
        <taxon>Eukaryota</taxon>
        <taxon>Sar</taxon>
        <taxon>Alveolata</taxon>
        <taxon>Ciliophora</taxon>
        <taxon>Intramacronucleata</taxon>
        <taxon>Oligohymenophorea</taxon>
        <taxon>Peniculida</taxon>
        <taxon>Parameciidae</taxon>
        <taxon>Paramecium</taxon>
    </lineage>
</organism>
<evidence type="ECO:0000313" key="8">
    <source>
        <dbReference type="Proteomes" id="UP000692954"/>
    </source>
</evidence>
<evidence type="ECO:0000259" key="6">
    <source>
        <dbReference type="PROSITE" id="PS50202"/>
    </source>
</evidence>
<evidence type="ECO:0000256" key="5">
    <source>
        <dbReference type="SAM" id="Phobius"/>
    </source>
</evidence>
<dbReference type="PANTHER" id="PTHR10809:SF6">
    <property type="entry name" value="AT11025P-RELATED"/>
    <property type="match status" value="1"/>
</dbReference>
<keyword evidence="8" id="KW-1185">Reference proteome</keyword>
<evidence type="ECO:0000256" key="4">
    <source>
        <dbReference type="ARBA" id="ARBA00023136"/>
    </source>
</evidence>
<dbReference type="AlphaFoldDB" id="A0A8S1R964"/>
<name>A0A8S1R964_9CILI</name>
<dbReference type="InterPro" id="IPR000535">
    <property type="entry name" value="MSP_dom"/>
</dbReference>